<evidence type="ECO:0000256" key="6">
    <source>
        <dbReference type="ARBA" id="ARBA00023180"/>
    </source>
</evidence>
<feature type="domain" description="Trypanosome variant surface glycoprotein A-type N-terminal" evidence="10">
    <location>
        <begin position="15"/>
        <end position="380"/>
    </location>
</feature>
<evidence type="ECO:0000256" key="3">
    <source>
        <dbReference type="ARBA" id="ARBA00022475"/>
    </source>
</evidence>
<name>M4T1Z7_9TRYP</name>
<dbReference type="VEuPathDB" id="TriTrypDB:Tb427_000615900"/>
<keyword evidence="6" id="KW-0325">Glycoprotein</keyword>
<dbReference type="Gene3D" id="1.10.470.10">
    <property type="entry name" value="Variant Surface Glycoprotein, subunit A, domain 2"/>
    <property type="match status" value="1"/>
</dbReference>
<evidence type="ECO:0000256" key="5">
    <source>
        <dbReference type="ARBA" id="ARBA00023136"/>
    </source>
</evidence>
<dbReference type="VEuPathDB" id="TriTrypDB:Tb11.v5.0918"/>
<protein>
    <submittedName>
        <fullName evidence="11">Variant surface glycoprotein 559</fullName>
    </submittedName>
</protein>
<accession>M4T1Z7</accession>
<evidence type="ECO:0000256" key="2">
    <source>
        <dbReference type="ARBA" id="ARBA00004609"/>
    </source>
</evidence>
<dbReference type="Pfam" id="PF00913">
    <property type="entry name" value="Trypan_glycop"/>
    <property type="match status" value="1"/>
</dbReference>
<comment type="function">
    <text evidence="1">VSG forms a coat on the surface of the parasite. The trypanosome evades the immune response of the host by expressing a series of antigenically distinct VSGs from an estimated 1000 VSG genes.</text>
</comment>
<dbReference type="GO" id="GO:0042783">
    <property type="term" value="P:symbiont-mediated evasion of host immune response"/>
    <property type="evidence" value="ECO:0007669"/>
    <property type="project" value="InterPro"/>
</dbReference>
<dbReference type="GO" id="GO:0098552">
    <property type="term" value="C:side of membrane"/>
    <property type="evidence" value="ECO:0007669"/>
    <property type="project" value="UniProtKB-KW"/>
</dbReference>
<feature type="signal peptide" evidence="9">
    <location>
        <begin position="1"/>
        <end position="28"/>
    </location>
</feature>
<evidence type="ECO:0000259" key="10">
    <source>
        <dbReference type="Pfam" id="PF00913"/>
    </source>
</evidence>
<dbReference type="SUPFAM" id="SSF58087">
    <property type="entry name" value="Variant surface glycoprotein (N-terminal domain)"/>
    <property type="match status" value="1"/>
</dbReference>
<dbReference type="GO" id="GO:0005886">
    <property type="term" value="C:plasma membrane"/>
    <property type="evidence" value="ECO:0007669"/>
    <property type="project" value="UniProtKB-SubCell"/>
</dbReference>
<dbReference type="EMBL" id="KC613686">
    <property type="protein sequence ID" value="AGH61117.1"/>
    <property type="molecule type" value="Genomic_DNA"/>
</dbReference>
<organism evidence="11">
    <name type="scientific">Trypanosoma brucei</name>
    <dbReference type="NCBI Taxonomy" id="5691"/>
    <lineage>
        <taxon>Eukaryota</taxon>
        <taxon>Discoba</taxon>
        <taxon>Euglenozoa</taxon>
        <taxon>Kinetoplastea</taxon>
        <taxon>Metakinetoplastina</taxon>
        <taxon>Trypanosomatida</taxon>
        <taxon>Trypanosomatidae</taxon>
        <taxon>Trypanosoma</taxon>
    </lineage>
</organism>
<evidence type="ECO:0000256" key="1">
    <source>
        <dbReference type="ARBA" id="ARBA00002523"/>
    </source>
</evidence>
<dbReference type="Gene3D" id="4.10.110.20">
    <property type="entry name" value="Variant surface glycoprotein MITAT 1.2, VSG 221, C-terminal domain"/>
    <property type="match status" value="1"/>
</dbReference>
<keyword evidence="4" id="KW-0336">GPI-anchor</keyword>
<dbReference type="Gene3D" id="3.90.150.10">
    <property type="entry name" value="Variant Surface Glycoprotein, subunit A domain 1"/>
    <property type="match status" value="1"/>
</dbReference>
<comment type="subcellular location">
    <subcellularLocation>
        <location evidence="2">Cell membrane</location>
        <topology evidence="2">Lipid-anchor</topology>
        <topology evidence="2">GPI-anchor</topology>
    </subcellularLocation>
</comment>
<keyword evidence="3" id="KW-1003">Cell membrane</keyword>
<evidence type="ECO:0000256" key="9">
    <source>
        <dbReference type="SAM" id="SignalP"/>
    </source>
</evidence>
<reference evidence="11" key="1">
    <citation type="submission" date="2013-02" db="EMBL/GenBank/DDBJ databases">
        <authorList>
            <person name="Cross G.A.M."/>
            <person name="Kim H.-S."/>
            <person name="Wickstead B."/>
        </authorList>
    </citation>
    <scope>NUCLEOTIDE SEQUENCE</scope>
    <source>
        <strain evidence="11">Lister 427</strain>
    </source>
</reference>
<reference evidence="11" key="2">
    <citation type="journal article" date="2014" name="Mol. Biochem. Parasitol.">
        <title>Capturing the variant surface glycoprotein repertoire (the VSGnome) of Trypanosoma brucei Lister 427.</title>
        <authorList>
            <person name="Cross G.A."/>
            <person name="Kim H.S."/>
            <person name="Wickstead B."/>
        </authorList>
    </citation>
    <scope>NUCLEOTIDE SEQUENCE</scope>
    <source>
        <strain evidence="11">Lister 427</strain>
    </source>
</reference>
<evidence type="ECO:0000313" key="11">
    <source>
        <dbReference type="EMBL" id="AGH61117.1"/>
    </source>
</evidence>
<dbReference type="InterPro" id="IPR001812">
    <property type="entry name" value="Trypano_VSG_A_N_dom"/>
</dbReference>
<proteinExistence type="predicted"/>
<keyword evidence="9" id="KW-0732">Signal</keyword>
<evidence type="ECO:0000256" key="4">
    <source>
        <dbReference type="ARBA" id="ARBA00022622"/>
    </source>
</evidence>
<dbReference type="AlphaFoldDB" id="M4T1Z7"/>
<dbReference type="InterPro" id="IPR027446">
    <property type="entry name" value="VSG_C_dom_sf"/>
</dbReference>
<dbReference type="VEuPathDB" id="TriTrypDB:Tb1125.Tb11.v5.0918"/>
<sequence length="488" mass="51977">MLTHLRHQRRCIAAVLLLTAASRPAAEAAEATGLKQTAWQPLCQLITELGATGGAVLKSGETILENIKKMRATEYRIAIFMAKNPESQHAKALAVLQAAYGRRANQALEAYRSVGLKAQLRSVRASAYLKGGVDEFLNLLENTKSTTNNKCLVTTAADTLANRAGNTLGGADCQLSLPELKADEGTKRELTEQGFPNLVHGGGATADAHQPAAGTAKCTLLSGHHTNGYAVTEEVGATFTVARGYITIPRTAVEATLANLQNVAPSHKATHPHFHEAWAARNSEPNPAQPPYNAERGDLVTQPAIAAATKKLLLNKDQADPQAITNAIKTVFADTTAGGVQRYLDMVDAEVVPGGALGRTAEATLGQINSLEDLSDILNYFQLHLSNMIVQLKQKLDNMNNRQDSKSAEAACNRAGNSKADCTKLAKEGCVYKEDGEENKKCTLSEEGKQSAQKAAENQTGTDGKTNTTGSNSFVIKKAPLLLAVLLF</sequence>
<keyword evidence="5" id="KW-0472">Membrane</keyword>
<evidence type="ECO:0000256" key="7">
    <source>
        <dbReference type="ARBA" id="ARBA00023288"/>
    </source>
</evidence>
<keyword evidence="7" id="KW-0449">Lipoprotein</keyword>
<feature type="chain" id="PRO_5004058303" evidence="9">
    <location>
        <begin position="29"/>
        <end position="488"/>
    </location>
</feature>
<evidence type="ECO:0000256" key="8">
    <source>
        <dbReference type="SAM" id="MobiDB-lite"/>
    </source>
</evidence>
<feature type="region of interest" description="Disordered" evidence="8">
    <location>
        <begin position="441"/>
        <end position="470"/>
    </location>
</feature>
<feature type="compositionally biased region" description="Polar residues" evidence="8">
    <location>
        <begin position="450"/>
        <end position="470"/>
    </location>
</feature>
<dbReference type="SUPFAM" id="SSF118251">
    <property type="entry name" value="Variant surface glycoprotein MITAT 1.2, VSG 221, C-terminal domain"/>
    <property type="match status" value="1"/>
</dbReference>